<proteinExistence type="predicted"/>
<organism evidence="2 3">
    <name type="scientific">'Santalum album' aster yellows phytoplasma</name>
    <dbReference type="NCBI Taxonomy" id="2831467"/>
    <lineage>
        <taxon>Bacteria</taxon>
        <taxon>Bacillati</taxon>
        <taxon>Mycoplasmatota</taxon>
        <taxon>Mollicutes</taxon>
        <taxon>Acholeplasmatales</taxon>
        <taxon>Acholeplasmataceae</taxon>
        <taxon>Candidatus Phytoplasma</taxon>
        <taxon>16SrI (Aster yellows group)</taxon>
    </lineage>
</organism>
<evidence type="ECO:0000313" key="3">
    <source>
        <dbReference type="Proteomes" id="UP000678347"/>
    </source>
</evidence>
<name>A0ABS5LL75_9MOLU</name>
<feature type="region of interest" description="Disordered" evidence="1">
    <location>
        <begin position="26"/>
        <end position="55"/>
    </location>
</feature>
<keyword evidence="3" id="KW-1185">Reference proteome</keyword>
<feature type="compositionally biased region" description="Basic and acidic residues" evidence="1">
    <location>
        <begin position="26"/>
        <end position="44"/>
    </location>
</feature>
<reference evidence="2" key="1">
    <citation type="submission" date="2021-04" db="EMBL/GenBank/DDBJ databases">
        <title>Sandalwood Spike Disease Phytoplasma.</title>
        <authorList>
            <person name="Tiwarekar B."/>
            <person name="Kirdat K."/>
            <person name="Sundarraj R."/>
            <person name="Yadav A."/>
        </authorList>
    </citation>
    <scope>NUCLEOTIDE SEQUENCE [LARGE SCALE GENOMIC DNA]</scope>
    <source>
        <strain evidence="2">SW86</strain>
    </source>
</reference>
<dbReference type="Proteomes" id="UP000678347">
    <property type="component" value="Unassembled WGS sequence"/>
</dbReference>
<evidence type="ECO:0000256" key="1">
    <source>
        <dbReference type="SAM" id="MobiDB-lite"/>
    </source>
</evidence>
<sequence length="55" mass="6506">MALNFKTTIEASIKTTQDSIKNYQTEKEKITQIKPQQQRDEKTTRLNKHKTKLTK</sequence>
<gene>
    <name evidence="2" type="ORF">KE631_02110</name>
</gene>
<dbReference type="RefSeq" id="WP_212509214.1">
    <property type="nucleotide sequence ID" value="NZ_JAGVSK010000009.1"/>
</dbReference>
<protein>
    <submittedName>
        <fullName evidence="2">Uncharacterized protein</fullName>
    </submittedName>
</protein>
<feature type="compositionally biased region" description="Basic residues" evidence="1">
    <location>
        <begin position="45"/>
        <end position="55"/>
    </location>
</feature>
<dbReference type="EMBL" id="JAGVSK010000009">
    <property type="protein sequence ID" value="MBS2994139.1"/>
    <property type="molecule type" value="Genomic_DNA"/>
</dbReference>
<comment type="caution">
    <text evidence="2">The sequence shown here is derived from an EMBL/GenBank/DDBJ whole genome shotgun (WGS) entry which is preliminary data.</text>
</comment>
<accession>A0ABS5LL75</accession>
<evidence type="ECO:0000313" key="2">
    <source>
        <dbReference type="EMBL" id="MBS2994139.1"/>
    </source>
</evidence>